<dbReference type="EMBL" id="FR872582">
    <property type="protein sequence ID" value="CCB88790.1"/>
    <property type="molecule type" value="Genomic_DNA"/>
</dbReference>
<evidence type="ECO:0000256" key="1">
    <source>
        <dbReference type="SAM" id="SignalP"/>
    </source>
</evidence>
<dbReference type="HOGENOM" id="CLU_1642585_0_0_0"/>
<organism evidence="2 3">
    <name type="scientific">Simkania negevensis (strain ATCC VR-1471 / DSM 27360 / Z)</name>
    <dbReference type="NCBI Taxonomy" id="331113"/>
    <lineage>
        <taxon>Bacteria</taxon>
        <taxon>Pseudomonadati</taxon>
        <taxon>Chlamydiota</taxon>
        <taxon>Chlamydiia</taxon>
        <taxon>Parachlamydiales</taxon>
        <taxon>Simkaniaceae</taxon>
        <taxon>Simkania</taxon>
    </lineage>
</organism>
<dbReference type="KEGG" id="sng:SNE_A09130"/>
<dbReference type="STRING" id="331113.SNE_A09130"/>
<name>F8L7Q2_SIMNZ</name>
<keyword evidence="3" id="KW-1185">Reference proteome</keyword>
<proteinExistence type="predicted"/>
<feature type="chain" id="PRO_5003374243" description="Outer membrane protein beta-barrel domain-containing protein" evidence="1">
    <location>
        <begin position="22"/>
        <end position="161"/>
    </location>
</feature>
<evidence type="ECO:0000313" key="3">
    <source>
        <dbReference type="Proteomes" id="UP000000496"/>
    </source>
</evidence>
<keyword evidence="1" id="KW-0732">Signal</keyword>
<dbReference type="AlphaFoldDB" id="F8L7Q2"/>
<sequence length="161" mass="17544">MNILKKIIITLLLSASTAGLYGEEQVTNNYNYAGFGAGLPTLLSLKIGHREQVGHHGFEYGVGITPLIVVTEFHGFASYLYYPKPNLDSQTYLGVGLKAGGFMRKHHGKFGYVAPGFLIGKEFVTNTGSRRFMQVAVGVGAQTKKGFKNFSSISFSYGFAF</sequence>
<protein>
    <recommendedName>
        <fullName evidence="4">Outer membrane protein beta-barrel domain-containing protein</fullName>
    </recommendedName>
</protein>
<accession>F8L7Q2</accession>
<feature type="signal peptide" evidence="1">
    <location>
        <begin position="1"/>
        <end position="21"/>
    </location>
</feature>
<dbReference type="RefSeq" id="WP_013943257.1">
    <property type="nucleotide sequence ID" value="NC_015713.1"/>
</dbReference>
<evidence type="ECO:0000313" key="2">
    <source>
        <dbReference type="EMBL" id="CCB88790.1"/>
    </source>
</evidence>
<evidence type="ECO:0008006" key="4">
    <source>
        <dbReference type="Google" id="ProtNLM"/>
    </source>
</evidence>
<reference evidence="2 3" key="2">
    <citation type="journal article" date="2011" name="Mol. Biol. Evol.">
        <title>Unity in variety--the pan-genome of the Chlamydiae.</title>
        <authorList>
            <person name="Collingro A."/>
            <person name="Tischler P."/>
            <person name="Weinmaier T."/>
            <person name="Penz T."/>
            <person name="Heinz E."/>
            <person name="Brunham R.C."/>
            <person name="Read T.D."/>
            <person name="Bavoil P.M."/>
            <person name="Sachse K."/>
            <person name="Kahane S."/>
            <person name="Friedman M.G."/>
            <person name="Rattei T."/>
            <person name="Myers G.S."/>
            <person name="Horn M."/>
        </authorList>
    </citation>
    <scope>NUCLEOTIDE SEQUENCE [LARGE SCALE GENOMIC DNA]</scope>
    <source>
        <strain evidence="3">ATCC VR-1471 / Z</strain>
    </source>
</reference>
<reference key="1">
    <citation type="journal article" date="2011" name="Mol. Biol. Evol.">
        <title>Unity in variety -- the pan-genome of the Chlamydiae.</title>
        <authorList>
            <person name="Collingro A."/>
            <person name="Tischler P."/>
            <person name="Weinmaier T."/>
            <person name="Penz T."/>
            <person name="Heinz E."/>
            <person name="Brunham R.C."/>
            <person name="Read T.D."/>
            <person name="Bavoil P.M."/>
            <person name="Sachse K."/>
            <person name="Kahane S."/>
            <person name="Friedman M.G."/>
            <person name="Rattei T."/>
            <person name="Myers G.S.A."/>
            <person name="Horn M."/>
        </authorList>
    </citation>
    <scope>NUCLEOTIDE SEQUENCE</scope>
    <source>
        <strain>Z</strain>
    </source>
</reference>
<dbReference type="Proteomes" id="UP000000496">
    <property type="component" value="Chromosome gsn.131"/>
</dbReference>
<gene>
    <name evidence="2" type="ordered locus">SNE_A09130</name>
</gene>